<evidence type="ECO:0000313" key="1">
    <source>
        <dbReference type="EMBL" id="GFY57500.1"/>
    </source>
</evidence>
<evidence type="ECO:0000313" key="2">
    <source>
        <dbReference type="Proteomes" id="UP000886998"/>
    </source>
</evidence>
<protein>
    <submittedName>
        <fullName evidence="1">Uncharacterized protein</fullName>
    </submittedName>
</protein>
<comment type="caution">
    <text evidence="1">The sequence shown here is derived from an EMBL/GenBank/DDBJ whole genome shotgun (WGS) entry which is preliminary data.</text>
</comment>
<proteinExistence type="predicted"/>
<dbReference type="EMBL" id="BMAV01011540">
    <property type="protein sequence ID" value="GFY57500.1"/>
    <property type="molecule type" value="Genomic_DNA"/>
</dbReference>
<dbReference type="AlphaFoldDB" id="A0A8X6XPI2"/>
<dbReference type="Proteomes" id="UP000886998">
    <property type="component" value="Unassembled WGS sequence"/>
</dbReference>
<accession>A0A8X6XPI2</accession>
<name>A0A8X6XPI2_9ARAC</name>
<keyword evidence="2" id="KW-1185">Reference proteome</keyword>
<reference evidence="1" key="1">
    <citation type="submission" date="2020-08" db="EMBL/GenBank/DDBJ databases">
        <title>Multicomponent nature underlies the extraordinary mechanical properties of spider dragline silk.</title>
        <authorList>
            <person name="Kono N."/>
            <person name="Nakamura H."/>
            <person name="Mori M."/>
            <person name="Yoshida Y."/>
            <person name="Ohtoshi R."/>
            <person name="Malay A.D."/>
            <person name="Moran D.A.P."/>
            <person name="Tomita M."/>
            <person name="Numata K."/>
            <person name="Arakawa K."/>
        </authorList>
    </citation>
    <scope>NUCLEOTIDE SEQUENCE</scope>
</reference>
<organism evidence="1 2">
    <name type="scientific">Trichonephila inaurata madagascariensis</name>
    <dbReference type="NCBI Taxonomy" id="2747483"/>
    <lineage>
        <taxon>Eukaryota</taxon>
        <taxon>Metazoa</taxon>
        <taxon>Ecdysozoa</taxon>
        <taxon>Arthropoda</taxon>
        <taxon>Chelicerata</taxon>
        <taxon>Arachnida</taxon>
        <taxon>Araneae</taxon>
        <taxon>Araneomorphae</taxon>
        <taxon>Entelegynae</taxon>
        <taxon>Araneoidea</taxon>
        <taxon>Nephilidae</taxon>
        <taxon>Trichonephila</taxon>
        <taxon>Trichonephila inaurata</taxon>
    </lineage>
</organism>
<gene>
    <name evidence="1" type="ORF">TNIN_126551</name>
</gene>
<sequence length="98" mass="11075">MEAYSHSLLSSKSQVLILTQTCFTKILGLFPPGSLEGTNFEMPIASQPIGFPPFQLLYSRFYCKGKNFFYPRSTTLKAPLTFRLGKEDHTALMHIPKT</sequence>